<keyword evidence="1" id="KW-0472">Membrane</keyword>
<dbReference type="AlphaFoldDB" id="A0A2J6R2C0"/>
<protein>
    <submittedName>
        <fullName evidence="2">Uncharacterized protein</fullName>
    </submittedName>
</protein>
<organism evidence="2 3">
    <name type="scientific">Hyaloscypha variabilis (strain UAMH 11265 / GT02V1 / F)</name>
    <name type="common">Meliniomyces variabilis</name>
    <dbReference type="NCBI Taxonomy" id="1149755"/>
    <lineage>
        <taxon>Eukaryota</taxon>
        <taxon>Fungi</taxon>
        <taxon>Dikarya</taxon>
        <taxon>Ascomycota</taxon>
        <taxon>Pezizomycotina</taxon>
        <taxon>Leotiomycetes</taxon>
        <taxon>Helotiales</taxon>
        <taxon>Hyaloscyphaceae</taxon>
        <taxon>Hyaloscypha</taxon>
        <taxon>Hyaloscypha variabilis</taxon>
    </lineage>
</organism>
<proteinExistence type="predicted"/>
<name>A0A2J6R2C0_HYAVF</name>
<gene>
    <name evidence="2" type="ORF">L207DRAFT_639929</name>
</gene>
<keyword evidence="1" id="KW-0812">Transmembrane</keyword>
<evidence type="ECO:0000313" key="3">
    <source>
        <dbReference type="Proteomes" id="UP000235786"/>
    </source>
</evidence>
<dbReference type="Proteomes" id="UP000235786">
    <property type="component" value="Unassembled WGS sequence"/>
</dbReference>
<evidence type="ECO:0000313" key="2">
    <source>
        <dbReference type="EMBL" id="PMD32645.1"/>
    </source>
</evidence>
<sequence length="96" mass="10369">MPLSAGDIATIVGVAVAAPPFFFYIWQGASFIRRRLSRKLSEDEEQAIALLNNSSPGHTVSFGPPMGIYIVCPSYLSSGITDHVITLRSRMLGVNS</sequence>
<keyword evidence="1" id="KW-1133">Transmembrane helix</keyword>
<accession>A0A2J6R2C0</accession>
<evidence type="ECO:0000256" key="1">
    <source>
        <dbReference type="SAM" id="Phobius"/>
    </source>
</evidence>
<keyword evidence="3" id="KW-1185">Reference proteome</keyword>
<reference evidence="2 3" key="1">
    <citation type="submission" date="2016-04" db="EMBL/GenBank/DDBJ databases">
        <title>A degradative enzymes factory behind the ericoid mycorrhizal symbiosis.</title>
        <authorList>
            <consortium name="DOE Joint Genome Institute"/>
            <person name="Martino E."/>
            <person name="Morin E."/>
            <person name="Grelet G."/>
            <person name="Kuo A."/>
            <person name="Kohler A."/>
            <person name="Daghino S."/>
            <person name="Barry K."/>
            <person name="Choi C."/>
            <person name="Cichocki N."/>
            <person name="Clum A."/>
            <person name="Copeland A."/>
            <person name="Hainaut M."/>
            <person name="Haridas S."/>
            <person name="Labutti K."/>
            <person name="Lindquist E."/>
            <person name="Lipzen A."/>
            <person name="Khouja H.-R."/>
            <person name="Murat C."/>
            <person name="Ohm R."/>
            <person name="Olson A."/>
            <person name="Spatafora J."/>
            <person name="Veneault-Fourrey C."/>
            <person name="Henrissat B."/>
            <person name="Grigoriev I."/>
            <person name="Martin F."/>
            <person name="Perotto S."/>
        </authorList>
    </citation>
    <scope>NUCLEOTIDE SEQUENCE [LARGE SCALE GENOMIC DNA]</scope>
    <source>
        <strain evidence="2 3">F</strain>
    </source>
</reference>
<feature type="transmembrane region" description="Helical" evidence="1">
    <location>
        <begin position="6"/>
        <end position="26"/>
    </location>
</feature>
<dbReference type="EMBL" id="KZ613958">
    <property type="protein sequence ID" value="PMD32645.1"/>
    <property type="molecule type" value="Genomic_DNA"/>
</dbReference>